<evidence type="ECO:0000313" key="2">
    <source>
        <dbReference type="Proteomes" id="UP000317909"/>
    </source>
</evidence>
<dbReference type="EMBL" id="CP036339">
    <property type="protein sequence ID" value="QDT71300.1"/>
    <property type="molecule type" value="Genomic_DNA"/>
</dbReference>
<dbReference type="KEGG" id="llh:I41_04570"/>
<dbReference type="AlphaFoldDB" id="A0A517TSF1"/>
<organism evidence="1 2">
    <name type="scientific">Lacipirellula limnantheis</name>
    <dbReference type="NCBI Taxonomy" id="2528024"/>
    <lineage>
        <taxon>Bacteria</taxon>
        <taxon>Pseudomonadati</taxon>
        <taxon>Planctomycetota</taxon>
        <taxon>Planctomycetia</taxon>
        <taxon>Pirellulales</taxon>
        <taxon>Lacipirellulaceae</taxon>
        <taxon>Lacipirellula</taxon>
    </lineage>
</organism>
<protein>
    <submittedName>
        <fullName evidence="1">Uncharacterized protein</fullName>
    </submittedName>
</protein>
<gene>
    <name evidence="1" type="ORF">I41_04570</name>
</gene>
<proteinExistence type="predicted"/>
<dbReference type="Proteomes" id="UP000317909">
    <property type="component" value="Chromosome"/>
</dbReference>
<evidence type="ECO:0000313" key="1">
    <source>
        <dbReference type="EMBL" id="QDT71300.1"/>
    </source>
</evidence>
<sequence length="80" mass="8931">MTFKAKCDVRRQASFSTRRYAKMAQILKPPCNNSFSADAILTRSFRAPIVRGQWIANRLPTAKLKSCSGNEALSKNNSLP</sequence>
<name>A0A517TSF1_9BACT</name>
<reference evidence="1 2" key="1">
    <citation type="submission" date="2019-02" db="EMBL/GenBank/DDBJ databases">
        <title>Deep-cultivation of Planctomycetes and their phenomic and genomic characterization uncovers novel biology.</title>
        <authorList>
            <person name="Wiegand S."/>
            <person name="Jogler M."/>
            <person name="Boedeker C."/>
            <person name="Pinto D."/>
            <person name="Vollmers J."/>
            <person name="Rivas-Marin E."/>
            <person name="Kohn T."/>
            <person name="Peeters S.H."/>
            <person name="Heuer A."/>
            <person name="Rast P."/>
            <person name="Oberbeckmann S."/>
            <person name="Bunk B."/>
            <person name="Jeske O."/>
            <person name="Meyerdierks A."/>
            <person name="Storesund J.E."/>
            <person name="Kallscheuer N."/>
            <person name="Luecker S."/>
            <person name="Lage O.M."/>
            <person name="Pohl T."/>
            <person name="Merkel B.J."/>
            <person name="Hornburger P."/>
            <person name="Mueller R.-W."/>
            <person name="Bruemmer F."/>
            <person name="Labrenz M."/>
            <person name="Spormann A.M."/>
            <person name="Op den Camp H."/>
            <person name="Overmann J."/>
            <person name="Amann R."/>
            <person name="Jetten M.S.M."/>
            <person name="Mascher T."/>
            <person name="Medema M.H."/>
            <person name="Devos D.P."/>
            <person name="Kaster A.-K."/>
            <person name="Ovreas L."/>
            <person name="Rohde M."/>
            <person name="Galperin M.Y."/>
            <person name="Jogler C."/>
        </authorList>
    </citation>
    <scope>NUCLEOTIDE SEQUENCE [LARGE SCALE GENOMIC DNA]</scope>
    <source>
        <strain evidence="1 2">I41</strain>
    </source>
</reference>
<accession>A0A517TSF1</accession>
<keyword evidence="2" id="KW-1185">Reference proteome</keyword>